<dbReference type="EMBL" id="JAKNHQ010000007">
    <property type="protein sequence ID" value="MCG4610634.1"/>
    <property type="molecule type" value="Genomic_DNA"/>
</dbReference>
<dbReference type="Gene3D" id="1.25.40.10">
    <property type="entry name" value="Tetratricopeptide repeat domain"/>
    <property type="match status" value="1"/>
</dbReference>
<dbReference type="RefSeq" id="WP_237966689.1">
    <property type="nucleotide sequence ID" value="NZ_JAKNHQ010000007.1"/>
</dbReference>
<keyword evidence="3" id="KW-1185">Reference proteome</keyword>
<dbReference type="PANTHER" id="PTHR35807">
    <property type="entry name" value="TRANSCRIPTIONAL REGULATOR REDD-RELATED"/>
    <property type="match status" value="1"/>
</dbReference>
<dbReference type="InterPro" id="IPR005158">
    <property type="entry name" value="BTAD"/>
</dbReference>
<dbReference type="Gene3D" id="1.10.10.10">
    <property type="entry name" value="Winged helix-like DNA-binding domain superfamily/Winged helix DNA-binding domain"/>
    <property type="match status" value="1"/>
</dbReference>
<evidence type="ECO:0000313" key="2">
    <source>
        <dbReference type="EMBL" id="MCG4610634.1"/>
    </source>
</evidence>
<dbReference type="InterPro" id="IPR011990">
    <property type="entry name" value="TPR-like_helical_dom_sf"/>
</dbReference>
<reference evidence="2 3" key="1">
    <citation type="submission" date="2022-01" db="EMBL/GenBank/DDBJ databases">
        <title>Collection of gut derived symbiotic bacterial strains cultured from healthy donors.</title>
        <authorList>
            <person name="Lin H."/>
            <person name="Kohout C."/>
            <person name="Waligurski E."/>
            <person name="Pamer E.G."/>
        </authorList>
    </citation>
    <scope>NUCLEOTIDE SEQUENCE [LARGE SCALE GENOMIC DNA]</scope>
    <source>
        <strain evidence="2 3">DFI.7.58</strain>
    </source>
</reference>
<name>A0ABS9MJJ9_9FIRM</name>
<proteinExistence type="predicted"/>
<dbReference type="Proteomes" id="UP001298681">
    <property type="component" value="Unassembled WGS sequence"/>
</dbReference>
<sequence length="411" mass="47695">MMATEKLYVQMLGDFSIRRGDREVVKKGNRSKKIWHLIGILLTNRGQRLAQEKLIQLLWREGDECIDPANSLKNLVYRARMLLDDLVLEDEVCEEGMEFIRFSEGAYMWNEDIPCEIDTEVMTLLAKRGSDEEQAIESRIACYSQAVELYNGEFLPNLGEDEWIFAKRAQYESLYVSCVLTLCRLLNQSEQYGNVISVCERAVRFCPYQEDIHHILLKAYLRTGQYAQALVHYEHISESFNRELGMGLSNSIRNLHREIIQGLNMVEIDMNQIKEDILAEETSGSTPFFCEYTVFREICRVQMRARERYNQSEILILLTATDKNGEIPPLEKLKNIMTVLKEAISETLRRNDIVARYSPSQFILGLLVAEEENGQLVANRIRNAFEAKCRRKGEIYLKEQMISLRAEDSQN</sequence>
<dbReference type="SUPFAM" id="SSF46894">
    <property type="entry name" value="C-terminal effector domain of the bipartite response regulators"/>
    <property type="match status" value="1"/>
</dbReference>
<protein>
    <recommendedName>
        <fullName evidence="1">Bacterial transcriptional activator domain-containing protein</fullName>
    </recommendedName>
</protein>
<dbReference type="InterPro" id="IPR036388">
    <property type="entry name" value="WH-like_DNA-bd_sf"/>
</dbReference>
<dbReference type="InterPro" id="IPR016032">
    <property type="entry name" value="Sig_transdc_resp-reg_C-effctor"/>
</dbReference>
<dbReference type="Pfam" id="PF03704">
    <property type="entry name" value="BTAD"/>
    <property type="match status" value="1"/>
</dbReference>
<dbReference type="PANTHER" id="PTHR35807:SF2">
    <property type="entry name" value="TRANSCRIPTIONAL ACTIVATOR DOMAIN"/>
    <property type="match status" value="1"/>
</dbReference>
<feature type="domain" description="Bacterial transcriptional activator" evidence="1">
    <location>
        <begin position="117"/>
        <end position="260"/>
    </location>
</feature>
<dbReference type="SMART" id="SM01043">
    <property type="entry name" value="BTAD"/>
    <property type="match status" value="1"/>
</dbReference>
<gene>
    <name evidence="2" type="ORF">L0P57_06765</name>
</gene>
<evidence type="ECO:0000313" key="3">
    <source>
        <dbReference type="Proteomes" id="UP001298681"/>
    </source>
</evidence>
<accession>A0ABS9MJJ9</accession>
<organism evidence="2 3">
    <name type="scientific">Anaeromassilibacillus senegalensis</name>
    <dbReference type="NCBI Taxonomy" id="1673717"/>
    <lineage>
        <taxon>Bacteria</taxon>
        <taxon>Bacillati</taxon>
        <taxon>Bacillota</taxon>
        <taxon>Clostridia</taxon>
        <taxon>Eubacteriales</taxon>
        <taxon>Acutalibacteraceae</taxon>
        <taxon>Anaeromassilibacillus</taxon>
    </lineage>
</organism>
<evidence type="ECO:0000259" key="1">
    <source>
        <dbReference type="SMART" id="SM01043"/>
    </source>
</evidence>
<dbReference type="InterPro" id="IPR051677">
    <property type="entry name" value="AfsR-DnrI-RedD_regulator"/>
</dbReference>
<dbReference type="SUPFAM" id="SSF48452">
    <property type="entry name" value="TPR-like"/>
    <property type="match status" value="1"/>
</dbReference>
<comment type="caution">
    <text evidence="2">The sequence shown here is derived from an EMBL/GenBank/DDBJ whole genome shotgun (WGS) entry which is preliminary data.</text>
</comment>